<gene>
    <name evidence="2" type="ORF">OSB52_17165</name>
</gene>
<dbReference type="InterPro" id="IPR036388">
    <property type="entry name" value="WH-like_DNA-bd_sf"/>
</dbReference>
<dbReference type="RefSeq" id="WP_266062844.1">
    <property type="nucleotide sequence ID" value="NZ_JAPKFM010000019.1"/>
</dbReference>
<dbReference type="AlphaFoldDB" id="A0A9X3I5I1"/>
<keyword evidence="3" id="KW-1185">Reference proteome</keyword>
<reference evidence="2" key="1">
    <citation type="submission" date="2022-10" db="EMBL/GenBank/DDBJ databases">
        <title>WGS of marine actinomycetes from Thailand.</title>
        <authorList>
            <person name="Thawai C."/>
        </authorList>
    </citation>
    <scope>NUCLEOTIDE SEQUENCE</scope>
    <source>
        <strain evidence="2">SW21</strain>
    </source>
</reference>
<dbReference type="Gene3D" id="1.10.10.10">
    <property type="entry name" value="Winged helix-like DNA-binding domain superfamily/Winged helix DNA-binding domain"/>
    <property type="match status" value="1"/>
</dbReference>
<organism evidence="2 3">
    <name type="scientific">Gordonia aquimaris</name>
    <dbReference type="NCBI Taxonomy" id="2984863"/>
    <lineage>
        <taxon>Bacteria</taxon>
        <taxon>Bacillati</taxon>
        <taxon>Actinomycetota</taxon>
        <taxon>Actinomycetes</taxon>
        <taxon>Mycobacteriales</taxon>
        <taxon>Gordoniaceae</taxon>
        <taxon>Gordonia</taxon>
    </lineage>
</organism>
<dbReference type="EMBL" id="JAPKFM010000019">
    <property type="protein sequence ID" value="MCX2965818.1"/>
    <property type="molecule type" value="Genomic_DNA"/>
</dbReference>
<dbReference type="SUPFAM" id="SSF46785">
    <property type="entry name" value="Winged helix' DNA-binding domain"/>
    <property type="match status" value="1"/>
</dbReference>
<name>A0A9X3I5I1_9ACTN</name>
<evidence type="ECO:0000313" key="2">
    <source>
        <dbReference type="EMBL" id="MCX2965818.1"/>
    </source>
</evidence>
<dbReference type="GO" id="GO:0003700">
    <property type="term" value="F:DNA-binding transcription factor activity"/>
    <property type="evidence" value="ECO:0007669"/>
    <property type="project" value="InterPro"/>
</dbReference>
<accession>A0A9X3I5I1</accession>
<evidence type="ECO:0000259" key="1">
    <source>
        <dbReference type="PROSITE" id="PS50995"/>
    </source>
</evidence>
<evidence type="ECO:0000313" key="3">
    <source>
        <dbReference type="Proteomes" id="UP001143347"/>
    </source>
</evidence>
<dbReference type="Pfam" id="PF01047">
    <property type="entry name" value="MarR"/>
    <property type="match status" value="1"/>
</dbReference>
<dbReference type="PANTHER" id="PTHR39515:SF2">
    <property type="entry name" value="HTH-TYPE TRANSCRIPTIONAL REGULATOR RV0880"/>
    <property type="match status" value="1"/>
</dbReference>
<feature type="domain" description="HTH marR-type" evidence="1">
    <location>
        <begin position="17"/>
        <end position="145"/>
    </location>
</feature>
<dbReference type="InterPro" id="IPR036390">
    <property type="entry name" value="WH_DNA-bd_sf"/>
</dbReference>
<dbReference type="PANTHER" id="PTHR39515">
    <property type="entry name" value="CONSERVED PROTEIN"/>
    <property type="match status" value="1"/>
</dbReference>
<dbReference type="InterPro" id="IPR052526">
    <property type="entry name" value="HTH-type_Bedaq_tolerance"/>
</dbReference>
<dbReference type="Proteomes" id="UP001143347">
    <property type="component" value="Unassembled WGS sequence"/>
</dbReference>
<dbReference type="InterPro" id="IPR000835">
    <property type="entry name" value="HTH_MarR-typ"/>
</dbReference>
<dbReference type="SMART" id="SM00347">
    <property type="entry name" value="HTH_MARR"/>
    <property type="match status" value="1"/>
</dbReference>
<sequence>MSHIVDDPADTMALRGAAAIHRDLIRIGRAVRSTTGDNLLSPSQMSALWTIAQHAPIRATELADRERVAAPTMSRVAASLEHLGMVVRTTDAHDGRVSLLALSDAGSAHLAGASSRNSALFESALDALTDPDRRCVERSMRLLADTVCALTPIQQKGT</sequence>
<dbReference type="PROSITE" id="PS50995">
    <property type="entry name" value="HTH_MARR_2"/>
    <property type="match status" value="1"/>
</dbReference>
<comment type="caution">
    <text evidence="2">The sequence shown here is derived from an EMBL/GenBank/DDBJ whole genome shotgun (WGS) entry which is preliminary data.</text>
</comment>
<protein>
    <submittedName>
        <fullName evidence="2">MarR family transcriptional regulator</fullName>
    </submittedName>
</protein>
<proteinExistence type="predicted"/>